<proteinExistence type="predicted"/>
<sequence length="156" mass="17461">MAEQQICTFFLKGIYFGIDVQHVQEVIRPQATTPVPLAPPDICGLINLRGQIITVIDLQRRLEMSEPQTQSITKLVDEPQGFNMIVCSEHEVVSLKVDYVGDVLEFAQNTFQPPPATLKGRMRQMLAGAYPLPEGFLLVLDAEKILNVNLTNQIIE</sequence>
<dbReference type="Proteomes" id="UP001055453">
    <property type="component" value="Chromosome"/>
</dbReference>
<dbReference type="SMART" id="SM00260">
    <property type="entry name" value="CheW"/>
    <property type="match status" value="1"/>
</dbReference>
<dbReference type="PANTHER" id="PTHR22617">
    <property type="entry name" value="CHEMOTAXIS SENSOR HISTIDINE KINASE-RELATED"/>
    <property type="match status" value="1"/>
</dbReference>
<dbReference type="EMBL" id="AP025732">
    <property type="protein sequence ID" value="BDI20023.1"/>
    <property type="molecule type" value="Genomic_DNA"/>
</dbReference>
<gene>
    <name evidence="2" type="primary">cheW-2</name>
    <name evidence="2" type="ORF">ANSO36C_58250</name>
</gene>
<dbReference type="InterPro" id="IPR039315">
    <property type="entry name" value="CheW"/>
</dbReference>
<evidence type="ECO:0000259" key="1">
    <source>
        <dbReference type="PROSITE" id="PS50851"/>
    </source>
</evidence>
<dbReference type="RefSeq" id="WP_251957523.1">
    <property type="nucleotide sequence ID" value="NZ_AP025732.1"/>
</dbReference>
<dbReference type="InterPro" id="IPR002545">
    <property type="entry name" value="CheW-lke_dom"/>
</dbReference>
<protein>
    <submittedName>
        <fullName evidence="2">Chemotaxis protein CheW</fullName>
    </submittedName>
</protein>
<dbReference type="Gene3D" id="2.40.50.180">
    <property type="entry name" value="CheA-289, Domain 4"/>
    <property type="match status" value="1"/>
</dbReference>
<dbReference type="PANTHER" id="PTHR22617:SF23">
    <property type="entry name" value="CHEMOTAXIS PROTEIN CHEW"/>
    <property type="match status" value="1"/>
</dbReference>
<dbReference type="SUPFAM" id="SSF50341">
    <property type="entry name" value="CheW-like"/>
    <property type="match status" value="1"/>
</dbReference>
<dbReference type="Gene3D" id="2.30.30.40">
    <property type="entry name" value="SH3 Domains"/>
    <property type="match status" value="1"/>
</dbReference>
<dbReference type="InterPro" id="IPR036061">
    <property type="entry name" value="CheW-like_dom_sf"/>
</dbReference>
<dbReference type="Pfam" id="PF01584">
    <property type="entry name" value="CheW"/>
    <property type="match status" value="1"/>
</dbReference>
<evidence type="ECO:0000313" key="3">
    <source>
        <dbReference type="Proteomes" id="UP001055453"/>
    </source>
</evidence>
<reference evidence="2" key="1">
    <citation type="submission" date="2022-04" db="EMBL/GenBank/DDBJ databases">
        <title>Complete genome sequence of a cyanobacterium, Nostoc sp. SO-36, isolated in Antarctica.</title>
        <authorList>
            <person name="Kanesaki Y."/>
            <person name="Effendi D."/>
            <person name="Sakamoto T."/>
            <person name="Ohtani S."/>
            <person name="Awai K."/>
        </authorList>
    </citation>
    <scope>NUCLEOTIDE SEQUENCE</scope>
    <source>
        <strain evidence="2">SO-36</strain>
    </source>
</reference>
<organism evidence="2 3">
    <name type="scientific">Nostoc cf. commune SO-36</name>
    <dbReference type="NCBI Taxonomy" id="449208"/>
    <lineage>
        <taxon>Bacteria</taxon>
        <taxon>Bacillati</taxon>
        <taxon>Cyanobacteriota</taxon>
        <taxon>Cyanophyceae</taxon>
        <taxon>Nostocales</taxon>
        <taxon>Nostocaceae</taxon>
        <taxon>Nostoc</taxon>
    </lineage>
</organism>
<evidence type="ECO:0000313" key="2">
    <source>
        <dbReference type="EMBL" id="BDI20023.1"/>
    </source>
</evidence>
<feature type="domain" description="CheW-like" evidence="1">
    <location>
        <begin position="3"/>
        <end position="151"/>
    </location>
</feature>
<accession>A0ABN6QA01</accession>
<name>A0ABN6QA01_NOSCO</name>
<keyword evidence="3" id="KW-1185">Reference proteome</keyword>
<dbReference type="PROSITE" id="PS50851">
    <property type="entry name" value="CHEW"/>
    <property type="match status" value="1"/>
</dbReference>